<accession>A0AAP0LE05</accession>
<organism evidence="1 2">
    <name type="scientific">Stephania yunnanensis</name>
    <dbReference type="NCBI Taxonomy" id="152371"/>
    <lineage>
        <taxon>Eukaryota</taxon>
        <taxon>Viridiplantae</taxon>
        <taxon>Streptophyta</taxon>
        <taxon>Embryophyta</taxon>
        <taxon>Tracheophyta</taxon>
        <taxon>Spermatophyta</taxon>
        <taxon>Magnoliopsida</taxon>
        <taxon>Ranunculales</taxon>
        <taxon>Menispermaceae</taxon>
        <taxon>Menispermoideae</taxon>
        <taxon>Cissampelideae</taxon>
        <taxon>Stephania</taxon>
    </lineage>
</organism>
<reference evidence="1 2" key="1">
    <citation type="submission" date="2024-01" db="EMBL/GenBank/DDBJ databases">
        <title>Genome assemblies of Stephania.</title>
        <authorList>
            <person name="Yang L."/>
        </authorList>
    </citation>
    <scope>NUCLEOTIDE SEQUENCE [LARGE SCALE GENOMIC DNA]</scope>
    <source>
        <strain evidence="1">YNDBR</strain>
        <tissue evidence="1">Leaf</tissue>
    </source>
</reference>
<protein>
    <submittedName>
        <fullName evidence="1">Uncharacterized protein</fullName>
    </submittedName>
</protein>
<gene>
    <name evidence="1" type="ORF">Syun_001592</name>
</gene>
<dbReference type="EMBL" id="JBBNAF010000001">
    <property type="protein sequence ID" value="KAK9169452.1"/>
    <property type="molecule type" value="Genomic_DNA"/>
</dbReference>
<evidence type="ECO:0000313" key="1">
    <source>
        <dbReference type="EMBL" id="KAK9169452.1"/>
    </source>
</evidence>
<keyword evidence="2" id="KW-1185">Reference proteome</keyword>
<evidence type="ECO:0000313" key="2">
    <source>
        <dbReference type="Proteomes" id="UP001420932"/>
    </source>
</evidence>
<name>A0AAP0LE05_9MAGN</name>
<comment type="caution">
    <text evidence="1">The sequence shown here is derived from an EMBL/GenBank/DDBJ whole genome shotgun (WGS) entry which is preliminary data.</text>
</comment>
<dbReference type="AlphaFoldDB" id="A0AAP0LE05"/>
<proteinExistence type="predicted"/>
<dbReference type="Proteomes" id="UP001420932">
    <property type="component" value="Unassembled WGS sequence"/>
</dbReference>
<sequence length="255" mass="28689">MVENFSASPSAAFLDSHYVVICGYDPVENEFEISDSASSSSWNVHVSFPGRLVYTTMMIVFREDFGNEAYRPHLNEYRLYSKRILAMKILDGISMNIGKETNMIPSQEDTTAVQNPNRSRWTNLRVRVRRHPIQRLSYHQRNVVFPGALLLCLLVSFLINQGIDIRPNLAAILWGDTTPHCRYANGDPVADKEGIPARERHGRAFPKPCLGRKGRACHALQGMALPNLGKARVLSQANPWGVYGLPRTTSGQYTE</sequence>